<keyword evidence="1" id="KW-1133">Transmembrane helix</keyword>
<comment type="caution">
    <text evidence="2">The sequence shown here is derived from an EMBL/GenBank/DDBJ whole genome shotgun (WGS) entry which is preliminary data.</text>
</comment>
<accession>A0A543GBH3</accession>
<keyword evidence="1" id="KW-0812">Transmembrane</keyword>
<evidence type="ECO:0000313" key="3">
    <source>
        <dbReference type="Proteomes" id="UP000319818"/>
    </source>
</evidence>
<organism evidence="2 3">
    <name type="scientific">Pseudonocardia cypriaca</name>
    <dbReference type="NCBI Taxonomy" id="882449"/>
    <lineage>
        <taxon>Bacteria</taxon>
        <taxon>Bacillati</taxon>
        <taxon>Actinomycetota</taxon>
        <taxon>Actinomycetes</taxon>
        <taxon>Pseudonocardiales</taxon>
        <taxon>Pseudonocardiaceae</taxon>
        <taxon>Pseudonocardia</taxon>
    </lineage>
</organism>
<feature type="transmembrane region" description="Helical" evidence="1">
    <location>
        <begin position="257"/>
        <end position="277"/>
    </location>
</feature>
<dbReference type="AlphaFoldDB" id="A0A543GBH3"/>
<feature type="transmembrane region" description="Helical" evidence="1">
    <location>
        <begin position="52"/>
        <end position="70"/>
    </location>
</feature>
<evidence type="ECO:0000313" key="2">
    <source>
        <dbReference type="EMBL" id="TQM43437.1"/>
    </source>
</evidence>
<feature type="transmembrane region" description="Helical" evidence="1">
    <location>
        <begin position="219"/>
        <end position="245"/>
    </location>
</feature>
<evidence type="ECO:0000256" key="1">
    <source>
        <dbReference type="SAM" id="Phobius"/>
    </source>
</evidence>
<name>A0A543GBH3_9PSEU</name>
<feature type="transmembrane region" description="Helical" evidence="1">
    <location>
        <begin position="77"/>
        <end position="96"/>
    </location>
</feature>
<dbReference type="Proteomes" id="UP000319818">
    <property type="component" value="Unassembled WGS sequence"/>
</dbReference>
<keyword evidence="1" id="KW-0472">Membrane</keyword>
<keyword evidence="3" id="KW-1185">Reference proteome</keyword>
<reference evidence="2 3" key="1">
    <citation type="submission" date="2019-06" db="EMBL/GenBank/DDBJ databases">
        <title>Sequencing the genomes of 1000 actinobacteria strains.</title>
        <authorList>
            <person name="Klenk H.-P."/>
        </authorList>
    </citation>
    <scope>NUCLEOTIDE SEQUENCE [LARGE SCALE GENOMIC DNA]</scope>
    <source>
        <strain evidence="2 3">DSM 45511</strain>
    </source>
</reference>
<proteinExistence type="predicted"/>
<dbReference type="EMBL" id="VFPH01000001">
    <property type="protein sequence ID" value="TQM43437.1"/>
    <property type="molecule type" value="Genomic_DNA"/>
</dbReference>
<gene>
    <name evidence="2" type="ORF">FB388_0783</name>
</gene>
<feature type="transmembrane region" description="Helical" evidence="1">
    <location>
        <begin position="116"/>
        <end position="140"/>
    </location>
</feature>
<feature type="transmembrane region" description="Helical" evidence="1">
    <location>
        <begin position="289"/>
        <end position="309"/>
    </location>
</feature>
<protein>
    <submittedName>
        <fullName evidence="2">Uncharacterized protein</fullName>
    </submittedName>
</protein>
<sequence length="323" mass="34532">MLDRSRWPDTREWHRPLLLVAAVTAPFVVISLAALLLDGRELVGAPIWLKPFKFAVSIVIYALTWAWLYAYLPRTRLVRWSTTIIAAMLAIEYVIIVGQVVRGRQSHFNVATALDAALWATMATSIVVLWLANLVVAGYLLRRKVGGPPLTWAVRAGAVISLFGAAVAFLMTRPTAAQRASFSDGTFAGIIGGHSVGVTDGGPIMPVTGWSTTAGDLRIAHFVGLHALQALPLVAVLLALLAGRVAVLRAEEVRSRLVVVASGGYAALTLLTLWQALRGQPVTSLDGLTLAAFAVLVVLVAAAAVAVLATSRLDRERERPAVR</sequence>
<feature type="transmembrane region" description="Helical" evidence="1">
    <location>
        <begin position="16"/>
        <end position="37"/>
    </location>
</feature>
<feature type="transmembrane region" description="Helical" evidence="1">
    <location>
        <begin position="152"/>
        <end position="171"/>
    </location>
</feature>
<dbReference type="RefSeq" id="WP_246121580.1">
    <property type="nucleotide sequence ID" value="NZ_VFPH01000001.1"/>
</dbReference>